<name>A0ABT0DA36_9HYPH</name>
<feature type="transmembrane region" description="Helical" evidence="1">
    <location>
        <begin position="23"/>
        <end position="43"/>
    </location>
</feature>
<dbReference type="RefSeq" id="WP_247028242.1">
    <property type="nucleotide sequence ID" value="NZ_JALKCH010000004.1"/>
</dbReference>
<dbReference type="InterPro" id="IPR007896">
    <property type="entry name" value="BTP_bacteria"/>
</dbReference>
<dbReference type="NCBIfam" id="NF033664">
    <property type="entry name" value="PACE_transport"/>
    <property type="match status" value="1"/>
</dbReference>
<gene>
    <name evidence="3" type="ORF">MWN34_07810</name>
</gene>
<dbReference type="EMBL" id="JALKCH010000004">
    <property type="protein sequence ID" value="MCK0196818.1"/>
    <property type="molecule type" value="Genomic_DNA"/>
</dbReference>
<keyword evidence="1" id="KW-1133">Transmembrane helix</keyword>
<keyword evidence="4" id="KW-1185">Reference proteome</keyword>
<dbReference type="InterPro" id="IPR058208">
    <property type="entry name" value="PACE"/>
</dbReference>
<keyword evidence="1" id="KW-0472">Membrane</keyword>
<keyword evidence="1" id="KW-0812">Transmembrane</keyword>
<dbReference type="Pfam" id="PF05232">
    <property type="entry name" value="BTP"/>
    <property type="match status" value="2"/>
</dbReference>
<evidence type="ECO:0000259" key="2">
    <source>
        <dbReference type="Pfam" id="PF05232"/>
    </source>
</evidence>
<dbReference type="Proteomes" id="UP001203284">
    <property type="component" value="Unassembled WGS sequence"/>
</dbReference>
<comment type="caution">
    <text evidence="3">The sequence shown here is derived from an EMBL/GenBank/DDBJ whole genome shotgun (WGS) entry which is preliminary data.</text>
</comment>
<feature type="transmembrane region" description="Helical" evidence="1">
    <location>
        <begin position="121"/>
        <end position="143"/>
    </location>
</feature>
<evidence type="ECO:0000313" key="4">
    <source>
        <dbReference type="Proteomes" id="UP001203284"/>
    </source>
</evidence>
<evidence type="ECO:0000313" key="3">
    <source>
        <dbReference type="EMBL" id="MCK0196818.1"/>
    </source>
</evidence>
<feature type="transmembrane region" description="Helical" evidence="1">
    <location>
        <begin position="55"/>
        <end position="74"/>
    </location>
</feature>
<organism evidence="3 4">
    <name type="scientific">Ancylobacter crimeensis</name>
    <dbReference type="NCBI Taxonomy" id="2579147"/>
    <lineage>
        <taxon>Bacteria</taxon>
        <taxon>Pseudomonadati</taxon>
        <taxon>Pseudomonadota</taxon>
        <taxon>Alphaproteobacteria</taxon>
        <taxon>Hyphomicrobiales</taxon>
        <taxon>Xanthobacteraceae</taxon>
        <taxon>Ancylobacter</taxon>
    </lineage>
</organism>
<evidence type="ECO:0000256" key="1">
    <source>
        <dbReference type="SAM" id="Phobius"/>
    </source>
</evidence>
<accession>A0ABT0DA36</accession>
<feature type="domain" description="Chlorhexidine efflux transporter" evidence="2">
    <location>
        <begin position="86"/>
        <end position="148"/>
    </location>
</feature>
<protein>
    <submittedName>
        <fullName evidence="3">PACE efflux transporter</fullName>
    </submittedName>
</protein>
<feature type="transmembrane region" description="Helical" evidence="1">
    <location>
        <begin position="95"/>
        <end position="115"/>
    </location>
</feature>
<reference evidence="3 4" key="1">
    <citation type="submission" date="2022-04" db="EMBL/GenBank/DDBJ databases">
        <authorList>
            <person name="Grouzdev D.S."/>
            <person name="Pantiukh K.S."/>
            <person name="Krutkina M.S."/>
        </authorList>
    </citation>
    <scope>NUCLEOTIDE SEQUENCE [LARGE SCALE GENOMIC DNA]</scope>
    <source>
        <strain evidence="3 4">6x-1</strain>
    </source>
</reference>
<sequence>MSQSADMGARPERPPLNPWLRRLIYVVVFEALAIILASLGLTLLSGAPVAETGPVTAITSGIAVAWNFAFNAVFEAWEARQVVRGRSLARRLAHAAGFELGLTALIVPLFAWWLGVTLIEALMYDLTLVVFFLVYTFLFNLGFDRVFGLPASAR</sequence>
<feature type="domain" description="Chlorhexidine efflux transporter" evidence="2">
    <location>
        <begin position="19"/>
        <end position="80"/>
    </location>
</feature>
<proteinExistence type="predicted"/>